<reference evidence="6 7" key="1">
    <citation type="submission" date="2018-10" db="EMBL/GenBank/DDBJ databases">
        <title>Draft genome sequence of Bacillus salarius IM0101, isolated from a hypersaline soil in Inner Mongolia, China.</title>
        <authorList>
            <person name="Yamprayoonswat W."/>
            <person name="Boonvisut S."/>
            <person name="Jumpathong W."/>
            <person name="Sittihan S."/>
            <person name="Ruangsuj P."/>
            <person name="Wanthongcharoen S."/>
            <person name="Thongpramul N."/>
            <person name="Pimmason S."/>
            <person name="Yu B."/>
            <person name="Yasawong M."/>
        </authorList>
    </citation>
    <scope>NUCLEOTIDE SEQUENCE [LARGE SCALE GENOMIC DNA]</scope>
    <source>
        <strain evidence="6 7">IM0101</strain>
    </source>
</reference>
<evidence type="ECO:0000259" key="4">
    <source>
        <dbReference type="PROSITE" id="PS51077"/>
    </source>
</evidence>
<proteinExistence type="predicted"/>
<dbReference type="SMART" id="SM00346">
    <property type="entry name" value="HTH_ICLR"/>
    <property type="match status" value="1"/>
</dbReference>
<accession>A0A3R9QMF8</accession>
<dbReference type="GO" id="GO:0045892">
    <property type="term" value="P:negative regulation of DNA-templated transcription"/>
    <property type="evidence" value="ECO:0007669"/>
    <property type="project" value="TreeGrafter"/>
</dbReference>
<dbReference type="InterPro" id="IPR029016">
    <property type="entry name" value="GAF-like_dom_sf"/>
</dbReference>
<dbReference type="Pfam" id="PF09339">
    <property type="entry name" value="HTH_IclR"/>
    <property type="match status" value="1"/>
</dbReference>
<evidence type="ECO:0000256" key="1">
    <source>
        <dbReference type="ARBA" id="ARBA00023015"/>
    </source>
</evidence>
<dbReference type="Proteomes" id="UP000275076">
    <property type="component" value="Unassembled WGS sequence"/>
</dbReference>
<dbReference type="InterPro" id="IPR036388">
    <property type="entry name" value="WH-like_DNA-bd_sf"/>
</dbReference>
<dbReference type="Pfam" id="PF01614">
    <property type="entry name" value="IclR_C"/>
    <property type="match status" value="1"/>
</dbReference>
<dbReference type="InterPro" id="IPR005471">
    <property type="entry name" value="Tscrpt_reg_IclR_N"/>
</dbReference>
<evidence type="ECO:0000256" key="2">
    <source>
        <dbReference type="ARBA" id="ARBA00023125"/>
    </source>
</evidence>
<protein>
    <submittedName>
        <fullName evidence="6">IclR family transcriptional regulator</fullName>
    </submittedName>
</protein>
<dbReference type="PROSITE" id="PS51077">
    <property type="entry name" value="HTH_ICLR"/>
    <property type="match status" value="1"/>
</dbReference>
<feature type="domain" description="IclR-ED" evidence="5">
    <location>
        <begin position="84"/>
        <end position="262"/>
    </location>
</feature>
<evidence type="ECO:0000256" key="3">
    <source>
        <dbReference type="ARBA" id="ARBA00023163"/>
    </source>
</evidence>
<dbReference type="InterPro" id="IPR050707">
    <property type="entry name" value="HTH_MetabolicPath_Reg"/>
</dbReference>
<dbReference type="OrthoDB" id="2288166at2"/>
<evidence type="ECO:0000313" key="7">
    <source>
        <dbReference type="Proteomes" id="UP000275076"/>
    </source>
</evidence>
<dbReference type="GO" id="GO:0003700">
    <property type="term" value="F:DNA-binding transcription factor activity"/>
    <property type="evidence" value="ECO:0007669"/>
    <property type="project" value="TreeGrafter"/>
</dbReference>
<dbReference type="SUPFAM" id="SSF46785">
    <property type="entry name" value="Winged helix' DNA-binding domain"/>
    <property type="match status" value="1"/>
</dbReference>
<gene>
    <name evidence="6" type="ORF">D7Z54_09660</name>
</gene>
<dbReference type="PROSITE" id="PS51078">
    <property type="entry name" value="ICLR_ED"/>
    <property type="match status" value="1"/>
</dbReference>
<dbReference type="GO" id="GO:0003677">
    <property type="term" value="F:DNA binding"/>
    <property type="evidence" value="ECO:0007669"/>
    <property type="project" value="UniProtKB-KW"/>
</dbReference>
<dbReference type="InterPro" id="IPR036390">
    <property type="entry name" value="WH_DNA-bd_sf"/>
</dbReference>
<name>A0A3R9QMF8_9BACI</name>
<sequence length="266" mass="29567">MNKVSSRRVICMAGETKHTQVQSLLVGFSIVDLIVKNNAPMKFNDIHYETKITKSNLYKYLNTLTSLGILHRDKESGLYTTGSTLVQYGMAAVNKEDIIDKVNPFLQDINLQLKETTLLAVWTQNGPMIVKMIHSSLGLNLGGQVGTLLPIHSAAGKLFSAYKHDPMAATWKDKEEYQLSDSQQTELKEEQQLIIHQKIAFAKGALASSVASTAIPIFDFNRELIGSIIVVGFENNIPQEIDHEQNQYLLEKANEISAVFGGQVMD</sequence>
<organism evidence="6 7">
    <name type="scientific">Salibacterium salarium</name>
    <dbReference type="NCBI Taxonomy" id="284579"/>
    <lineage>
        <taxon>Bacteria</taxon>
        <taxon>Bacillati</taxon>
        <taxon>Bacillota</taxon>
        <taxon>Bacilli</taxon>
        <taxon>Bacillales</taxon>
        <taxon>Bacillaceae</taxon>
    </lineage>
</organism>
<dbReference type="InterPro" id="IPR014757">
    <property type="entry name" value="Tscrpt_reg_IclR_C"/>
</dbReference>
<dbReference type="PANTHER" id="PTHR30136:SF8">
    <property type="entry name" value="TRANSCRIPTIONAL REGULATORY PROTEIN"/>
    <property type="match status" value="1"/>
</dbReference>
<dbReference type="SUPFAM" id="SSF55781">
    <property type="entry name" value="GAF domain-like"/>
    <property type="match status" value="1"/>
</dbReference>
<dbReference type="AlphaFoldDB" id="A0A3R9QMF8"/>
<dbReference type="EMBL" id="RBVX01000007">
    <property type="protein sequence ID" value="RSL33573.1"/>
    <property type="molecule type" value="Genomic_DNA"/>
</dbReference>
<dbReference type="PANTHER" id="PTHR30136">
    <property type="entry name" value="HELIX-TURN-HELIX TRANSCRIPTIONAL REGULATOR, ICLR FAMILY"/>
    <property type="match status" value="1"/>
</dbReference>
<keyword evidence="7" id="KW-1185">Reference proteome</keyword>
<keyword evidence="3" id="KW-0804">Transcription</keyword>
<evidence type="ECO:0000259" key="5">
    <source>
        <dbReference type="PROSITE" id="PS51078"/>
    </source>
</evidence>
<comment type="caution">
    <text evidence="6">The sequence shown here is derived from an EMBL/GenBank/DDBJ whole genome shotgun (WGS) entry which is preliminary data.</text>
</comment>
<dbReference type="Gene3D" id="1.10.10.10">
    <property type="entry name" value="Winged helix-like DNA-binding domain superfamily/Winged helix DNA-binding domain"/>
    <property type="match status" value="1"/>
</dbReference>
<keyword evidence="2" id="KW-0238">DNA-binding</keyword>
<feature type="domain" description="HTH iclR-type" evidence="4">
    <location>
        <begin position="21"/>
        <end position="83"/>
    </location>
</feature>
<dbReference type="Gene3D" id="3.30.450.40">
    <property type="match status" value="1"/>
</dbReference>
<evidence type="ECO:0000313" key="6">
    <source>
        <dbReference type="EMBL" id="RSL33573.1"/>
    </source>
</evidence>
<keyword evidence="1" id="KW-0805">Transcription regulation</keyword>